<name>A0A212EZI0_DANPL</name>
<gene>
    <name evidence="1" type="ORF">KGM_212874</name>
</gene>
<organism evidence="1 2">
    <name type="scientific">Danaus plexippus plexippus</name>
    <dbReference type="NCBI Taxonomy" id="278856"/>
    <lineage>
        <taxon>Eukaryota</taxon>
        <taxon>Metazoa</taxon>
        <taxon>Ecdysozoa</taxon>
        <taxon>Arthropoda</taxon>
        <taxon>Hexapoda</taxon>
        <taxon>Insecta</taxon>
        <taxon>Pterygota</taxon>
        <taxon>Neoptera</taxon>
        <taxon>Endopterygota</taxon>
        <taxon>Lepidoptera</taxon>
        <taxon>Glossata</taxon>
        <taxon>Ditrysia</taxon>
        <taxon>Papilionoidea</taxon>
        <taxon>Nymphalidae</taxon>
        <taxon>Danainae</taxon>
        <taxon>Danaini</taxon>
        <taxon>Danaina</taxon>
        <taxon>Danaus</taxon>
        <taxon>Danaus</taxon>
    </lineage>
</organism>
<evidence type="ECO:0000313" key="2">
    <source>
        <dbReference type="Proteomes" id="UP000007151"/>
    </source>
</evidence>
<evidence type="ECO:0000313" key="1">
    <source>
        <dbReference type="EMBL" id="OWR46909.1"/>
    </source>
</evidence>
<dbReference type="InParanoid" id="A0A212EZI0"/>
<comment type="caution">
    <text evidence="1">The sequence shown here is derived from an EMBL/GenBank/DDBJ whole genome shotgun (WGS) entry which is preliminary data.</text>
</comment>
<dbReference type="EMBL" id="AGBW02011278">
    <property type="protein sequence ID" value="OWR46909.1"/>
    <property type="molecule type" value="Genomic_DNA"/>
</dbReference>
<protein>
    <submittedName>
        <fullName evidence="1">Uncharacterized protein</fullName>
    </submittedName>
</protein>
<keyword evidence="2" id="KW-1185">Reference proteome</keyword>
<dbReference type="KEGG" id="dpl:KGM_212874"/>
<sequence>MNLLDYVHMIVDSLQDIRWIMDAAAACYPIAMMSKIHTA</sequence>
<dbReference type="AlphaFoldDB" id="A0A212EZI0"/>
<proteinExistence type="predicted"/>
<accession>A0A212EZI0</accession>
<dbReference type="Proteomes" id="UP000007151">
    <property type="component" value="Unassembled WGS sequence"/>
</dbReference>
<reference evidence="1 2" key="1">
    <citation type="journal article" date="2011" name="Cell">
        <title>The monarch butterfly genome yields insights into long-distance migration.</title>
        <authorList>
            <person name="Zhan S."/>
            <person name="Merlin C."/>
            <person name="Boore J.L."/>
            <person name="Reppert S.M."/>
        </authorList>
    </citation>
    <scope>NUCLEOTIDE SEQUENCE [LARGE SCALE GENOMIC DNA]</scope>
    <source>
        <strain evidence="1">F-2</strain>
    </source>
</reference>